<dbReference type="EMBL" id="BQXS01011609">
    <property type="protein sequence ID" value="GKT14639.1"/>
    <property type="molecule type" value="Genomic_DNA"/>
</dbReference>
<dbReference type="Gene3D" id="3.15.10.10">
    <property type="entry name" value="Bactericidal permeability-increasing protein, domain 1"/>
    <property type="match status" value="1"/>
</dbReference>
<sequence>MLSTIIQVATPFIQYSIETSMNAVLTDAINSICNSLFLPSTCIVIDDTTAIDVRQPIDGICQDNILDLPASGFYYGTDTEFFVPPTTPDPDDLPLIITNDQDQRIFSPLMVASLFDTYRQRNMFDVTLVVDDVPSTFPFPVALSSLLDIFDLPSDIQQLSPDSPISLSLSLPATPNCDMIAGAVRTLLEFDAVWHVLDSNSGDYVDAVTFTLDVTLATIPTPKMNGIQTIGLIWTFNVYDTDVIDSSCTVINTQFSSLFHSMLLDLTYSDALNEWGDYNMYPLAIMTTFAYINPTIWYGDTYFAMLMTYNWLSAEEMYIDNTRWNVMDDTICLP</sequence>
<accession>A0ABQ5JVW8</accession>
<keyword evidence="2" id="KW-1185">Reference proteome</keyword>
<evidence type="ECO:0000313" key="2">
    <source>
        <dbReference type="Proteomes" id="UP001057375"/>
    </source>
</evidence>
<comment type="caution">
    <text evidence="1">The sequence shown here is derived from an EMBL/GenBank/DDBJ whole genome shotgun (WGS) entry which is preliminary data.</text>
</comment>
<proteinExistence type="predicted"/>
<name>A0ABQ5JVW8_9EUKA</name>
<evidence type="ECO:0000313" key="1">
    <source>
        <dbReference type="EMBL" id="GKT14639.1"/>
    </source>
</evidence>
<dbReference type="Proteomes" id="UP001057375">
    <property type="component" value="Unassembled WGS sequence"/>
</dbReference>
<dbReference type="Gene3D" id="3.15.20.10">
    <property type="entry name" value="Bactericidal permeability-increasing protein, domain 2"/>
    <property type="match status" value="1"/>
</dbReference>
<organism evidence="1 2">
    <name type="scientific">Aduncisulcus paluster</name>
    <dbReference type="NCBI Taxonomy" id="2918883"/>
    <lineage>
        <taxon>Eukaryota</taxon>
        <taxon>Metamonada</taxon>
        <taxon>Carpediemonas-like organisms</taxon>
        <taxon>Aduncisulcus</taxon>
    </lineage>
</organism>
<protein>
    <submittedName>
        <fullName evidence="1">Uncharacterized protein</fullName>
    </submittedName>
</protein>
<gene>
    <name evidence="1" type="ORF">ADUPG1_010528</name>
</gene>
<reference evidence="1" key="1">
    <citation type="submission" date="2022-03" db="EMBL/GenBank/DDBJ databases">
        <title>Draft genome sequence of Aduncisulcus paluster, a free-living microaerophilic Fornicata.</title>
        <authorList>
            <person name="Yuyama I."/>
            <person name="Kume K."/>
            <person name="Tamura T."/>
            <person name="Inagaki Y."/>
            <person name="Hashimoto T."/>
        </authorList>
    </citation>
    <scope>NUCLEOTIDE SEQUENCE</scope>
    <source>
        <strain evidence="1">NY0171</strain>
    </source>
</reference>